<comment type="subcellular location">
    <subcellularLocation>
        <location evidence="1">Cell inner membrane</location>
        <topology evidence="1">Multi-pass membrane protein</topology>
    </subcellularLocation>
</comment>
<evidence type="ECO:0000256" key="8">
    <source>
        <dbReference type="ARBA" id="ARBA00093791"/>
    </source>
</evidence>
<keyword evidence="3" id="KW-0997">Cell inner membrane</keyword>
<dbReference type="EMBL" id="CABGGW010000050">
    <property type="protein sequence ID" value="VUT01650.1"/>
    <property type="molecule type" value="Genomic_DNA"/>
</dbReference>
<reference evidence="10" key="2">
    <citation type="submission" date="2023-03" db="EMBL/GenBank/DDBJ databases">
        <title>identification of new KPC variant in Klebsiella huaxiensis from the Hospital Sewage Samples in China.</title>
        <authorList>
            <person name="Wu Y."/>
        </authorList>
    </citation>
    <scope>NUCLEOTIDE SEQUENCE</scope>
    <source>
        <strain evidence="10">ZR-9</strain>
    </source>
</reference>
<feature type="transmembrane region" description="Helical" evidence="9">
    <location>
        <begin position="127"/>
        <end position="148"/>
    </location>
</feature>
<feature type="transmembrane region" description="Helical" evidence="9">
    <location>
        <begin position="58"/>
        <end position="84"/>
    </location>
</feature>
<evidence type="ECO:0000313" key="10">
    <source>
        <dbReference type="EMBL" id="MDG1640866.1"/>
    </source>
</evidence>
<dbReference type="InterPro" id="IPR058975">
    <property type="entry name" value="CbrB"/>
</dbReference>
<evidence type="ECO:0000313" key="13">
    <source>
        <dbReference type="Proteomes" id="UP001075001"/>
    </source>
</evidence>
<feature type="transmembrane region" description="Helical" evidence="9">
    <location>
        <begin position="91"/>
        <end position="112"/>
    </location>
</feature>
<gene>
    <name evidence="11" type="primary">cbrB</name>
    <name evidence="10" type="ORF">OXR69_003025</name>
    <name evidence="11" type="ORF">SB6422_03498</name>
</gene>
<keyword evidence="5 9" id="KW-1133">Transmembrane helix</keyword>
<dbReference type="AlphaFoldDB" id="A0A564N6R4"/>
<dbReference type="OrthoDB" id="6581675at2"/>
<keyword evidence="6 9" id="KW-0472">Membrane</keyword>
<evidence type="ECO:0000256" key="3">
    <source>
        <dbReference type="ARBA" id="ARBA00022519"/>
    </source>
</evidence>
<accession>A0A564N6R4</accession>
<evidence type="ECO:0000256" key="1">
    <source>
        <dbReference type="ARBA" id="ARBA00004429"/>
    </source>
</evidence>
<evidence type="ECO:0000256" key="7">
    <source>
        <dbReference type="ARBA" id="ARBA00093772"/>
    </source>
</evidence>
<proteinExistence type="inferred from homology"/>
<evidence type="ECO:0000313" key="11">
    <source>
        <dbReference type="EMBL" id="VUT01650.1"/>
    </source>
</evidence>
<protein>
    <recommendedName>
        <fullName evidence="8">Inner membrane protein CbrB</fullName>
    </recommendedName>
</protein>
<dbReference type="Pfam" id="PF26516">
    <property type="entry name" value="CBRB"/>
    <property type="match status" value="1"/>
</dbReference>
<reference evidence="11 12" key="1">
    <citation type="submission" date="2019-07" db="EMBL/GenBank/DDBJ databases">
        <authorList>
            <person name="Brisse S."/>
            <person name="Rodrigues C."/>
            <person name="Thorpe H."/>
        </authorList>
    </citation>
    <scope>NUCLEOTIDE SEQUENCE [LARGE SCALE GENOMIC DNA]</scope>
    <source>
        <strain evidence="11">SB6422</strain>
    </source>
</reference>
<evidence type="ECO:0000256" key="9">
    <source>
        <dbReference type="SAM" id="Phobius"/>
    </source>
</evidence>
<keyword evidence="13" id="KW-1185">Reference proteome</keyword>
<sequence length="156" mass="16962">MTTTRRVLHHGGWFALLGPSCAGLPVAIISIVAIALQYHESPGVFLRNIVSMLPFLLIVTWLIGALPALLTGIAVACLPTYIYAFHYRRTLASAAIGLGISVMAAILSMLLFTDRDLLHFILNEEVFWIFTGSGLLAGVVMGLIIPWLPPRVAPRQ</sequence>
<evidence type="ECO:0000256" key="4">
    <source>
        <dbReference type="ARBA" id="ARBA00022692"/>
    </source>
</evidence>
<name>A0A564N6R4_9ENTR</name>
<keyword evidence="2" id="KW-1003">Cell membrane</keyword>
<evidence type="ECO:0000256" key="6">
    <source>
        <dbReference type="ARBA" id="ARBA00023136"/>
    </source>
</evidence>
<organism evidence="11 12">
    <name type="scientific">Klebsiella huaxiensis</name>
    <dbReference type="NCBI Taxonomy" id="2153354"/>
    <lineage>
        <taxon>Bacteria</taxon>
        <taxon>Pseudomonadati</taxon>
        <taxon>Pseudomonadota</taxon>
        <taxon>Gammaproteobacteria</taxon>
        <taxon>Enterobacterales</taxon>
        <taxon>Enterobacteriaceae</taxon>
        <taxon>Klebsiella/Raoultella group</taxon>
        <taxon>Klebsiella</taxon>
    </lineage>
</organism>
<evidence type="ECO:0000256" key="5">
    <source>
        <dbReference type="ARBA" id="ARBA00022989"/>
    </source>
</evidence>
<keyword evidence="4 9" id="KW-0812">Transmembrane</keyword>
<dbReference type="RefSeq" id="WP_112216295.1">
    <property type="nucleotide sequence ID" value="NZ_CABGGQ010000013.1"/>
</dbReference>
<dbReference type="Proteomes" id="UP000317374">
    <property type="component" value="Unassembled WGS sequence"/>
</dbReference>
<dbReference type="Proteomes" id="UP001075001">
    <property type="component" value="Unassembled WGS sequence"/>
</dbReference>
<dbReference type="EMBL" id="JAPQEX020000001">
    <property type="protein sequence ID" value="MDG1640866.1"/>
    <property type="molecule type" value="Genomic_DNA"/>
</dbReference>
<evidence type="ECO:0000313" key="12">
    <source>
        <dbReference type="Proteomes" id="UP000317374"/>
    </source>
</evidence>
<feature type="transmembrane region" description="Helical" evidence="9">
    <location>
        <begin position="12"/>
        <end position="38"/>
    </location>
</feature>
<evidence type="ECO:0000256" key="2">
    <source>
        <dbReference type="ARBA" id="ARBA00022475"/>
    </source>
</evidence>
<comment type="similarity">
    <text evidence="7">Belongs to the CbrB family.</text>
</comment>